<evidence type="ECO:0000313" key="12">
    <source>
        <dbReference type="EMBL" id="MXO60031.1"/>
    </source>
</evidence>
<keyword evidence="6 11" id="KW-0812">Transmembrane</keyword>
<evidence type="ECO:0000256" key="9">
    <source>
        <dbReference type="ARBA" id="ARBA00023065"/>
    </source>
</evidence>
<dbReference type="Pfam" id="PF01544">
    <property type="entry name" value="CorA"/>
    <property type="match status" value="1"/>
</dbReference>
<dbReference type="InterPro" id="IPR045863">
    <property type="entry name" value="CorA_TM1_TM2"/>
</dbReference>
<sequence>MDALTRTDDITAEGPLLFARVLDGKGGGRPISWNEVNVWKPAVPGEVLWAHLCRTEPGVLEFLENDLDVPEPTAELLTGDMTRPRAFRDGEVLVATLRGINFNPGALPEDMVSMQLWCDGVRLITLRRFKLQTPRDTLGEIDEGRGPTDAGALVTSLTEHMVHRMNAAIVDMNDELTKLEDLDFDEEDPDPLLRKIATIRRNCLALQRHMGPQHVALEAISRDAPEWFEGHDRREIGETIALLRRFLDDIDVSKESAVVLLDELRGRSLAASERTNYLLTIVAAIFLPLSFLTGLLGINVDGMPGAGEGLHPYAFWTVVGVCAALIVLMLWLFRRWKWL</sequence>
<evidence type="ECO:0000256" key="1">
    <source>
        <dbReference type="ARBA" id="ARBA00004651"/>
    </source>
</evidence>
<dbReference type="AlphaFoldDB" id="A0A6I4SVP2"/>
<evidence type="ECO:0000256" key="11">
    <source>
        <dbReference type="SAM" id="Phobius"/>
    </source>
</evidence>
<evidence type="ECO:0000256" key="8">
    <source>
        <dbReference type="ARBA" id="ARBA00022989"/>
    </source>
</evidence>
<dbReference type="GO" id="GO:0015087">
    <property type="term" value="F:cobalt ion transmembrane transporter activity"/>
    <property type="evidence" value="ECO:0007669"/>
    <property type="project" value="TreeGrafter"/>
</dbReference>
<feature type="transmembrane region" description="Helical" evidence="11">
    <location>
        <begin position="313"/>
        <end position="333"/>
    </location>
</feature>
<dbReference type="Gene3D" id="1.20.58.340">
    <property type="entry name" value="Magnesium transport protein CorA, transmembrane region"/>
    <property type="match status" value="2"/>
</dbReference>
<gene>
    <name evidence="12" type="ORF">GRI89_10820</name>
</gene>
<dbReference type="PANTHER" id="PTHR46494:SF3">
    <property type="entry name" value="ZINC TRANSPORT PROTEIN ZNTB"/>
    <property type="match status" value="1"/>
</dbReference>
<keyword evidence="9" id="KW-0406">Ion transport</keyword>
<dbReference type="Gene3D" id="3.30.460.20">
    <property type="entry name" value="CorA soluble domain-like"/>
    <property type="match status" value="1"/>
</dbReference>
<keyword evidence="3" id="KW-0813">Transport</keyword>
<dbReference type="PANTHER" id="PTHR46494">
    <property type="entry name" value="CORA FAMILY METAL ION TRANSPORTER (EUROFUNG)"/>
    <property type="match status" value="1"/>
</dbReference>
<keyword evidence="10 11" id="KW-0472">Membrane</keyword>
<dbReference type="GO" id="GO:0050897">
    <property type="term" value="F:cobalt ion binding"/>
    <property type="evidence" value="ECO:0007669"/>
    <property type="project" value="TreeGrafter"/>
</dbReference>
<dbReference type="InterPro" id="IPR002523">
    <property type="entry name" value="MgTranspt_CorA/ZnTranspt_ZntB"/>
</dbReference>
<dbReference type="GO" id="GO:0015095">
    <property type="term" value="F:magnesium ion transmembrane transporter activity"/>
    <property type="evidence" value="ECO:0007669"/>
    <property type="project" value="TreeGrafter"/>
</dbReference>
<dbReference type="Proteomes" id="UP000433652">
    <property type="component" value="Unassembled WGS sequence"/>
</dbReference>
<reference evidence="12 13" key="1">
    <citation type="submission" date="2019-12" db="EMBL/GenBank/DDBJ databases">
        <title>Genomic-based taxomic classification of the family Erythrobacteraceae.</title>
        <authorList>
            <person name="Xu L."/>
        </authorList>
    </citation>
    <scope>NUCLEOTIDE SEQUENCE [LARGE SCALE GENOMIC DNA]</scope>
    <source>
        <strain evidence="12 13">MCCC 1K01500</strain>
    </source>
</reference>
<dbReference type="GO" id="GO:0000287">
    <property type="term" value="F:magnesium ion binding"/>
    <property type="evidence" value="ECO:0007669"/>
    <property type="project" value="TreeGrafter"/>
</dbReference>
<evidence type="ECO:0000256" key="5">
    <source>
        <dbReference type="ARBA" id="ARBA00022519"/>
    </source>
</evidence>
<keyword evidence="8 11" id="KW-1133">Transmembrane helix</keyword>
<name>A0A6I4SVP2_9SPHN</name>
<dbReference type="SUPFAM" id="SSF143865">
    <property type="entry name" value="CorA soluble domain-like"/>
    <property type="match status" value="1"/>
</dbReference>
<dbReference type="OrthoDB" id="9803484at2"/>
<evidence type="ECO:0000256" key="10">
    <source>
        <dbReference type="ARBA" id="ARBA00023136"/>
    </source>
</evidence>
<evidence type="ECO:0000256" key="4">
    <source>
        <dbReference type="ARBA" id="ARBA00022475"/>
    </source>
</evidence>
<accession>A0A6I4SVP2</accession>
<comment type="subcellular location">
    <subcellularLocation>
        <location evidence="1">Cell membrane</location>
        <topology evidence="1">Multi-pass membrane protein</topology>
    </subcellularLocation>
</comment>
<evidence type="ECO:0000256" key="7">
    <source>
        <dbReference type="ARBA" id="ARBA00022833"/>
    </source>
</evidence>
<organism evidence="12 13">
    <name type="scientific">Croceibacterium salegens</name>
    <dbReference type="NCBI Taxonomy" id="1737568"/>
    <lineage>
        <taxon>Bacteria</taxon>
        <taxon>Pseudomonadati</taxon>
        <taxon>Pseudomonadota</taxon>
        <taxon>Alphaproteobacteria</taxon>
        <taxon>Sphingomonadales</taxon>
        <taxon>Erythrobacteraceae</taxon>
        <taxon>Croceibacterium</taxon>
    </lineage>
</organism>
<keyword evidence="5" id="KW-0997">Cell inner membrane</keyword>
<dbReference type="RefSeq" id="WP_159795071.1">
    <property type="nucleotide sequence ID" value="NZ_WTYM01000043.1"/>
</dbReference>
<keyword evidence="7" id="KW-0862">Zinc</keyword>
<keyword evidence="4" id="KW-1003">Cell membrane</keyword>
<protein>
    <submittedName>
        <fullName evidence="12">Zinc transporter ZntB</fullName>
    </submittedName>
</protein>
<evidence type="ECO:0000256" key="2">
    <source>
        <dbReference type="ARBA" id="ARBA00009765"/>
    </source>
</evidence>
<keyword evidence="13" id="KW-1185">Reference proteome</keyword>
<dbReference type="SUPFAM" id="SSF144083">
    <property type="entry name" value="Magnesium transport protein CorA, transmembrane region"/>
    <property type="match status" value="1"/>
</dbReference>
<comment type="caution">
    <text evidence="12">The sequence shown here is derived from an EMBL/GenBank/DDBJ whole genome shotgun (WGS) entry which is preliminary data.</text>
</comment>
<evidence type="ECO:0000256" key="3">
    <source>
        <dbReference type="ARBA" id="ARBA00022448"/>
    </source>
</evidence>
<proteinExistence type="inferred from homology"/>
<comment type="similarity">
    <text evidence="2">Belongs to the CorA metal ion transporter (MIT) (TC 1.A.35) family.</text>
</comment>
<dbReference type="EMBL" id="WTYM01000043">
    <property type="protein sequence ID" value="MXO60031.1"/>
    <property type="molecule type" value="Genomic_DNA"/>
</dbReference>
<dbReference type="GO" id="GO:0005886">
    <property type="term" value="C:plasma membrane"/>
    <property type="evidence" value="ECO:0007669"/>
    <property type="project" value="UniProtKB-SubCell"/>
</dbReference>
<dbReference type="InterPro" id="IPR045861">
    <property type="entry name" value="CorA_cytoplasmic_dom"/>
</dbReference>
<evidence type="ECO:0000313" key="13">
    <source>
        <dbReference type="Proteomes" id="UP000433652"/>
    </source>
</evidence>
<feature type="transmembrane region" description="Helical" evidence="11">
    <location>
        <begin position="277"/>
        <end position="298"/>
    </location>
</feature>
<evidence type="ECO:0000256" key="6">
    <source>
        <dbReference type="ARBA" id="ARBA00022692"/>
    </source>
</evidence>